<comment type="caution">
    <text evidence="1">The sequence shown here is derived from an EMBL/GenBank/DDBJ whole genome shotgun (WGS) entry which is preliminary data.</text>
</comment>
<protein>
    <submittedName>
        <fullName evidence="1">Uncharacterized protein</fullName>
    </submittedName>
</protein>
<dbReference type="Proteomes" id="UP000288805">
    <property type="component" value="Unassembled WGS sequence"/>
</dbReference>
<dbReference type="EMBL" id="QGNW01000810">
    <property type="protein sequence ID" value="RVW61743.1"/>
    <property type="molecule type" value="Genomic_DNA"/>
</dbReference>
<reference evidence="1 2" key="1">
    <citation type="journal article" date="2018" name="PLoS Genet.">
        <title>Population sequencing reveals clonal diversity and ancestral inbreeding in the grapevine cultivar Chardonnay.</title>
        <authorList>
            <person name="Roach M.J."/>
            <person name="Johnson D.L."/>
            <person name="Bohlmann J."/>
            <person name="van Vuuren H.J."/>
            <person name="Jones S.J."/>
            <person name="Pretorius I.S."/>
            <person name="Schmidt S.A."/>
            <person name="Borneman A.R."/>
        </authorList>
    </citation>
    <scope>NUCLEOTIDE SEQUENCE [LARGE SCALE GENOMIC DNA]</scope>
    <source>
        <strain evidence="2">cv. Chardonnay</strain>
        <tissue evidence="1">Leaf</tissue>
    </source>
</reference>
<accession>A0A438FP60</accession>
<sequence>MFSSKLAKLEFPKYSGDDTTEWFTRVDQFFEYQGTLETQKVLWLPFIWNGRQINGGSGCARLIMRKGRR</sequence>
<name>A0A438FP60_VITVI</name>
<proteinExistence type="predicted"/>
<evidence type="ECO:0000313" key="2">
    <source>
        <dbReference type="Proteomes" id="UP000288805"/>
    </source>
</evidence>
<dbReference type="AlphaFoldDB" id="A0A438FP60"/>
<gene>
    <name evidence="1" type="ORF">CK203_065072</name>
</gene>
<evidence type="ECO:0000313" key="1">
    <source>
        <dbReference type="EMBL" id="RVW61743.1"/>
    </source>
</evidence>
<organism evidence="1 2">
    <name type="scientific">Vitis vinifera</name>
    <name type="common">Grape</name>
    <dbReference type="NCBI Taxonomy" id="29760"/>
    <lineage>
        <taxon>Eukaryota</taxon>
        <taxon>Viridiplantae</taxon>
        <taxon>Streptophyta</taxon>
        <taxon>Embryophyta</taxon>
        <taxon>Tracheophyta</taxon>
        <taxon>Spermatophyta</taxon>
        <taxon>Magnoliopsida</taxon>
        <taxon>eudicotyledons</taxon>
        <taxon>Gunneridae</taxon>
        <taxon>Pentapetalae</taxon>
        <taxon>rosids</taxon>
        <taxon>Vitales</taxon>
        <taxon>Vitaceae</taxon>
        <taxon>Viteae</taxon>
        <taxon>Vitis</taxon>
    </lineage>
</organism>